<dbReference type="GO" id="GO:0005737">
    <property type="term" value="C:cytoplasm"/>
    <property type="evidence" value="ECO:0007669"/>
    <property type="project" value="TreeGrafter"/>
</dbReference>
<dbReference type="AlphaFoldDB" id="A0A3R9TLV9"/>
<evidence type="ECO:0000313" key="3">
    <source>
        <dbReference type="Proteomes" id="UP000280073"/>
    </source>
</evidence>
<dbReference type="GO" id="GO:0044550">
    <property type="term" value="P:secondary metabolite biosynthetic process"/>
    <property type="evidence" value="ECO:0007669"/>
    <property type="project" value="TreeGrafter"/>
</dbReference>
<dbReference type="GO" id="GO:0031177">
    <property type="term" value="F:phosphopantetheine binding"/>
    <property type="evidence" value="ECO:0007669"/>
    <property type="project" value="TreeGrafter"/>
</dbReference>
<evidence type="ECO:0000313" key="2">
    <source>
        <dbReference type="EMBL" id="RSR55437.1"/>
    </source>
</evidence>
<dbReference type="SUPFAM" id="SSF52777">
    <property type="entry name" value="CoA-dependent acyltransferases"/>
    <property type="match status" value="1"/>
</dbReference>
<protein>
    <submittedName>
        <fullName evidence="2">Non-ribosomal peptide synthetase</fullName>
    </submittedName>
</protein>
<sequence>MNNLARLEPEVLSRHAISSEQLGIWYIQRLEPTCSAYNMVVAFDVKVNQSLGNKPIEILEAVMHDYPLLRVSMPANDQGIEQLIWDRVYPNIIFSDARHIEASDLTQLVEQDTKQPFDLTQPPLWRIHCYECGQNHYVIAFVIHHALMDFWSIGLLLRDVSKRFGLVAESDAVNGIEFVQYADKQQSSVIDDTDESLIFWKNALKHAP</sequence>
<dbReference type="PANTHER" id="PTHR45527">
    <property type="entry name" value="NONRIBOSOMAL PEPTIDE SYNTHETASE"/>
    <property type="match status" value="1"/>
</dbReference>
<dbReference type="Gene3D" id="3.30.559.30">
    <property type="entry name" value="Nonribosomal peptide synthetase, condensation domain"/>
    <property type="match status" value="1"/>
</dbReference>
<feature type="domain" description="Condensation" evidence="1">
    <location>
        <begin position="17"/>
        <end position="206"/>
    </location>
</feature>
<dbReference type="PANTHER" id="PTHR45527:SF1">
    <property type="entry name" value="FATTY ACID SYNTHASE"/>
    <property type="match status" value="1"/>
</dbReference>
<name>A0A3R9TLV9_ACIBA</name>
<evidence type="ECO:0000259" key="1">
    <source>
        <dbReference type="Pfam" id="PF00668"/>
    </source>
</evidence>
<dbReference type="Proteomes" id="UP000280073">
    <property type="component" value="Unassembled WGS sequence"/>
</dbReference>
<dbReference type="Gene3D" id="3.30.559.10">
    <property type="entry name" value="Chloramphenicol acetyltransferase-like domain"/>
    <property type="match status" value="1"/>
</dbReference>
<dbReference type="GO" id="GO:0043041">
    <property type="term" value="P:amino acid activation for nonribosomal peptide biosynthetic process"/>
    <property type="evidence" value="ECO:0007669"/>
    <property type="project" value="TreeGrafter"/>
</dbReference>
<dbReference type="Pfam" id="PF00668">
    <property type="entry name" value="Condensation"/>
    <property type="match status" value="1"/>
</dbReference>
<organism evidence="2 3">
    <name type="scientific">Acinetobacter baumannii</name>
    <dbReference type="NCBI Taxonomy" id="470"/>
    <lineage>
        <taxon>Bacteria</taxon>
        <taxon>Pseudomonadati</taxon>
        <taxon>Pseudomonadota</taxon>
        <taxon>Gammaproteobacteria</taxon>
        <taxon>Moraxellales</taxon>
        <taxon>Moraxellaceae</taxon>
        <taxon>Acinetobacter</taxon>
        <taxon>Acinetobacter calcoaceticus/baumannii complex</taxon>
    </lineage>
</organism>
<accession>A0A3R9TLV9</accession>
<dbReference type="InterPro" id="IPR001242">
    <property type="entry name" value="Condensation_dom"/>
</dbReference>
<feature type="non-terminal residue" evidence="2">
    <location>
        <position position="208"/>
    </location>
</feature>
<gene>
    <name evidence="2" type="ORF">EA686_12755</name>
</gene>
<comment type="caution">
    <text evidence="2">The sequence shown here is derived from an EMBL/GenBank/DDBJ whole genome shotgun (WGS) entry which is preliminary data.</text>
</comment>
<dbReference type="EMBL" id="RFDI01000655">
    <property type="protein sequence ID" value="RSR55437.1"/>
    <property type="molecule type" value="Genomic_DNA"/>
</dbReference>
<proteinExistence type="predicted"/>
<dbReference type="GO" id="GO:0003824">
    <property type="term" value="F:catalytic activity"/>
    <property type="evidence" value="ECO:0007669"/>
    <property type="project" value="InterPro"/>
</dbReference>
<reference evidence="2 3" key="1">
    <citation type="submission" date="2018-10" db="EMBL/GenBank/DDBJ databases">
        <title>GWAS and RNA-Seq identify cryptic mechanisms of antimicrobial resistance in Acinetobacter baumannii.</title>
        <authorList>
            <person name="Sahl J.W."/>
        </authorList>
    </citation>
    <scope>NUCLEOTIDE SEQUENCE [LARGE SCALE GENOMIC DNA]</scope>
    <source>
        <strain evidence="2 3">TG28175</strain>
    </source>
</reference>
<dbReference type="InterPro" id="IPR023213">
    <property type="entry name" value="CAT-like_dom_sf"/>
</dbReference>